<evidence type="ECO:0000313" key="3">
    <source>
        <dbReference type="Proteomes" id="UP001151699"/>
    </source>
</evidence>
<organism evidence="2 3">
    <name type="scientific">Pseudolycoriella hygida</name>
    <dbReference type="NCBI Taxonomy" id="35572"/>
    <lineage>
        <taxon>Eukaryota</taxon>
        <taxon>Metazoa</taxon>
        <taxon>Ecdysozoa</taxon>
        <taxon>Arthropoda</taxon>
        <taxon>Hexapoda</taxon>
        <taxon>Insecta</taxon>
        <taxon>Pterygota</taxon>
        <taxon>Neoptera</taxon>
        <taxon>Endopterygota</taxon>
        <taxon>Diptera</taxon>
        <taxon>Nematocera</taxon>
        <taxon>Sciaroidea</taxon>
        <taxon>Sciaridae</taxon>
        <taxon>Pseudolycoriella</taxon>
    </lineage>
</organism>
<protein>
    <submittedName>
        <fullName evidence="2">Uncharacterized protein</fullName>
    </submittedName>
</protein>
<keyword evidence="1" id="KW-1133">Transmembrane helix</keyword>
<keyword evidence="1" id="KW-0812">Transmembrane</keyword>
<feature type="transmembrane region" description="Helical" evidence="1">
    <location>
        <begin position="77"/>
        <end position="100"/>
    </location>
</feature>
<keyword evidence="3" id="KW-1185">Reference proteome</keyword>
<feature type="non-terminal residue" evidence="2">
    <location>
        <position position="179"/>
    </location>
</feature>
<dbReference type="Proteomes" id="UP001151699">
    <property type="component" value="Unassembled WGS sequence"/>
</dbReference>
<evidence type="ECO:0000256" key="1">
    <source>
        <dbReference type="SAM" id="Phobius"/>
    </source>
</evidence>
<gene>
    <name evidence="2" type="ORF">Bhyg_17174</name>
</gene>
<sequence length="179" mass="20302">MLMSEDPSYESNSCYIQWKAAEEKKLRELWALQVDLESKMLEHEKRRMAEKAREHHKKLTYLMATTKRETKTEKDTVLWKVLGVIAGFIIGSCCFAACLASKQSADNSGLENAINHQTESVPVSTIIPIHPTTFDSSQEPVLSEYNNFVPLLSKDTIQRHDSLPSYEDALKMASVPPEE</sequence>
<reference evidence="2" key="1">
    <citation type="submission" date="2022-07" db="EMBL/GenBank/DDBJ databases">
        <authorList>
            <person name="Trinca V."/>
            <person name="Uliana J.V.C."/>
            <person name="Torres T.T."/>
            <person name="Ward R.J."/>
            <person name="Monesi N."/>
        </authorList>
    </citation>
    <scope>NUCLEOTIDE SEQUENCE</scope>
    <source>
        <strain evidence="2">HSMRA1968</strain>
        <tissue evidence="2">Whole embryos</tissue>
    </source>
</reference>
<name>A0A9Q0MNQ6_9DIPT</name>
<accession>A0A9Q0MNQ6</accession>
<dbReference type="AlphaFoldDB" id="A0A9Q0MNQ6"/>
<evidence type="ECO:0000313" key="2">
    <source>
        <dbReference type="EMBL" id="KAJ6634246.1"/>
    </source>
</evidence>
<keyword evidence="1" id="KW-0472">Membrane</keyword>
<comment type="caution">
    <text evidence="2">The sequence shown here is derived from an EMBL/GenBank/DDBJ whole genome shotgun (WGS) entry which is preliminary data.</text>
</comment>
<proteinExistence type="predicted"/>
<dbReference type="EMBL" id="WJQU01000801">
    <property type="protein sequence ID" value="KAJ6634246.1"/>
    <property type="molecule type" value="Genomic_DNA"/>
</dbReference>